<keyword evidence="5 10" id="KW-0472">Membrane</keyword>
<comment type="domain">
    <text evidence="10">The DHHC domain is required for palmitoyltransferase activity.</text>
</comment>
<dbReference type="GO" id="GO:0016020">
    <property type="term" value="C:membrane"/>
    <property type="evidence" value="ECO:0007669"/>
    <property type="project" value="UniProtKB-SubCell"/>
</dbReference>
<evidence type="ECO:0000256" key="10">
    <source>
        <dbReference type="RuleBase" id="RU079119"/>
    </source>
</evidence>
<dbReference type="Pfam" id="PF01529">
    <property type="entry name" value="DHHC"/>
    <property type="match status" value="1"/>
</dbReference>
<accession>A0A8K0RTV0</accession>
<comment type="subcellular location">
    <subcellularLocation>
        <location evidence="1">Membrane</location>
        <topology evidence="1">Multi-pass membrane protein</topology>
    </subcellularLocation>
</comment>
<evidence type="ECO:0000259" key="11">
    <source>
        <dbReference type="Pfam" id="PF01529"/>
    </source>
</evidence>
<keyword evidence="3 10" id="KW-0812">Transmembrane</keyword>
<comment type="similarity">
    <text evidence="10">Belongs to the DHHC palmitoyltransferase family.</text>
</comment>
<evidence type="ECO:0000313" key="12">
    <source>
        <dbReference type="EMBL" id="KAH7238888.1"/>
    </source>
</evidence>
<gene>
    <name evidence="12" type="ORF">BKA59DRAFT_458214</name>
</gene>
<evidence type="ECO:0000256" key="6">
    <source>
        <dbReference type="ARBA" id="ARBA00023139"/>
    </source>
</evidence>
<dbReference type="OrthoDB" id="9909019at2759"/>
<keyword evidence="6" id="KW-0564">Palmitate</keyword>
<dbReference type="GO" id="GO:0006612">
    <property type="term" value="P:protein targeting to membrane"/>
    <property type="evidence" value="ECO:0007669"/>
    <property type="project" value="TreeGrafter"/>
</dbReference>
<reference evidence="12" key="1">
    <citation type="journal article" date="2021" name="Nat. Commun.">
        <title>Genetic determinants of endophytism in the Arabidopsis root mycobiome.</title>
        <authorList>
            <person name="Mesny F."/>
            <person name="Miyauchi S."/>
            <person name="Thiergart T."/>
            <person name="Pickel B."/>
            <person name="Atanasova L."/>
            <person name="Karlsson M."/>
            <person name="Huettel B."/>
            <person name="Barry K.W."/>
            <person name="Haridas S."/>
            <person name="Chen C."/>
            <person name="Bauer D."/>
            <person name="Andreopoulos W."/>
            <person name="Pangilinan J."/>
            <person name="LaButti K."/>
            <person name="Riley R."/>
            <person name="Lipzen A."/>
            <person name="Clum A."/>
            <person name="Drula E."/>
            <person name="Henrissat B."/>
            <person name="Kohler A."/>
            <person name="Grigoriev I.V."/>
            <person name="Martin F.M."/>
            <person name="Hacquard S."/>
        </authorList>
    </citation>
    <scope>NUCLEOTIDE SEQUENCE</scope>
    <source>
        <strain evidence="12">MPI-SDFR-AT-0068</strain>
    </source>
</reference>
<evidence type="ECO:0000256" key="5">
    <source>
        <dbReference type="ARBA" id="ARBA00023136"/>
    </source>
</evidence>
<dbReference type="InterPro" id="IPR039859">
    <property type="entry name" value="PFA4/ZDH16/20/ERF2-like"/>
</dbReference>
<dbReference type="InterPro" id="IPR001594">
    <property type="entry name" value="Palmitoyltrfase_DHHC"/>
</dbReference>
<dbReference type="EC" id="2.3.1.225" evidence="10"/>
<dbReference type="PANTHER" id="PTHR22883">
    <property type="entry name" value="ZINC FINGER DHHC DOMAIN CONTAINING PROTEIN"/>
    <property type="match status" value="1"/>
</dbReference>
<keyword evidence="8 10" id="KW-0012">Acyltransferase</keyword>
<dbReference type="PANTHER" id="PTHR22883:SF288">
    <property type="entry name" value="PALMITOYLTRANSFERASE SWF1"/>
    <property type="match status" value="1"/>
</dbReference>
<dbReference type="AlphaFoldDB" id="A0A8K0RTV0"/>
<sequence length="410" mass="47101">MGSLTKVLCVILFISLMVFVTFFGRIPALRRTPIATLYKLIWINLPNGLTRADQAVTGGRVSSYLSRFNNLMLYERHWTVVLTIKLFFLLIMVVGECLFVPQAWPQVGATTKVAVVITISLPYIFLYLACAVDPGYITPENHAYHMSLYPYDHTVFHPGHMCKTCGFLKPPRSKHCSLCKRCIAKADHHCVFINSCVGYGNQHWFILLLASTSFLCTYGGILGMSLITVRVQRYIPGWSVWKPSHMTINKYLAGWGWGIEDNVNMGASSLLAALTSPLVWGLFFYTLYLVYCGTTTNETLKWSDWKEEMREGFAFRRSMSPFRLRNEQIEPPCPRWPLEVKQIIVTTQDGQPPKNDRLPGEGQWERVWNLSDVENLYDMGFWDNMVDIFVPDYTYGQRIDEPNAERRRGR</sequence>
<feature type="transmembrane region" description="Helical" evidence="10">
    <location>
        <begin position="204"/>
        <end position="229"/>
    </location>
</feature>
<keyword evidence="2 10" id="KW-0808">Transferase</keyword>
<comment type="caution">
    <text evidence="12">The sequence shown here is derived from an EMBL/GenBank/DDBJ whole genome shotgun (WGS) entry which is preliminary data.</text>
</comment>
<evidence type="ECO:0000256" key="1">
    <source>
        <dbReference type="ARBA" id="ARBA00004141"/>
    </source>
</evidence>
<keyword evidence="13" id="KW-1185">Reference proteome</keyword>
<evidence type="ECO:0000313" key="13">
    <source>
        <dbReference type="Proteomes" id="UP000813427"/>
    </source>
</evidence>
<evidence type="ECO:0000256" key="4">
    <source>
        <dbReference type="ARBA" id="ARBA00022989"/>
    </source>
</evidence>
<dbReference type="Proteomes" id="UP000813427">
    <property type="component" value="Unassembled WGS sequence"/>
</dbReference>
<evidence type="ECO:0000256" key="9">
    <source>
        <dbReference type="ARBA" id="ARBA00048048"/>
    </source>
</evidence>
<keyword evidence="7" id="KW-0449">Lipoprotein</keyword>
<name>A0A8K0RTV0_9HYPO</name>
<dbReference type="GO" id="GO:0019706">
    <property type="term" value="F:protein-cysteine S-palmitoyltransferase activity"/>
    <property type="evidence" value="ECO:0007669"/>
    <property type="project" value="UniProtKB-EC"/>
</dbReference>
<proteinExistence type="inferred from homology"/>
<feature type="transmembrane region" description="Helical" evidence="10">
    <location>
        <begin position="113"/>
        <end position="137"/>
    </location>
</feature>
<keyword evidence="4 10" id="KW-1133">Transmembrane helix</keyword>
<comment type="catalytic activity">
    <reaction evidence="9 10">
        <text>L-cysteinyl-[protein] + hexadecanoyl-CoA = S-hexadecanoyl-L-cysteinyl-[protein] + CoA</text>
        <dbReference type="Rhea" id="RHEA:36683"/>
        <dbReference type="Rhea" id="RHEA-COMP:10131"/>
        <dbReference type="Rhea" id="RHEA-COMP:11032"/>
        <dbReference type="ChEBI" id="CHEBI:29950"/>
        <dbReference type="ChEBI" id="CHEBI:57287"/>
        <dbReference type="ChEBI" id="CHEBI:57379"/>
        <dbReference type="ChEBI" id="CHEBI:74151"/>
        <dbReference type="EC" id="2.3.1.225"/>
    </reaction>
</comment>
<dbReference type="GO" id="GO:0005794">
    <property type="term" value="C:Golgi apparatus"/>
    <property type="evidence" value="ECO:0007669"/>
    <property type="project" value="TreeGrafter"/>
</dbReference>
<feature type="transmembrane region" description="Helical" evidence="10">
    <location>
        <begin position="7"/>
        <end position="28"/>
    </location>
</feature>
<evidence type="ECO:0000256" key="7">
    <source>
        <dbReference type="ARBA" id="ARBA00023288"/>
    </source>
</evidence>
<dbReference type="GO" id="GO:0005783">
    <property type="term" value="C:endoplasmic reticulum"/>
    <property type="evidence" value="ECO:0007669"/>
    <property type="project" value="TreeGrafter"/>
</dbReference>
<feature type="domain" description="Palmitoyltransferase DHHC" evidence="11">
    <location>
        <begin position="157"/>
        <end position="302"/>
    </location>
</feature>
<feature type="transmembrane region" description="Helical" evidence="10">
    <location>
        <begin position="270"/>
        <end position="291"/>
    </location>
</feature>
<evidence type="ECO:0000256" key="2">
    <source>
        <dbReference type="ARBA" id="ARBA00022679"/>
    </source>
</evidence>
<dbReference type="PROSITE" id="PS50216">
    <property type="entry name" value="DHHC"/>
    <property type="match status" value="1"/>
</dbReference>
<organism evidence="12 13">
    <name type="scientific">Fusarium tricinctum</name>
    <dbReference type="NCBI Taxonomy" id="61284"/>
    <lineage>
        <taxon>Eukaryota</taxon>
        <taxon>Fungi</taxon>
        <taxon>Dikarya</taxon>
        <taxon>Ascomycota</taxon>
        <taxon>Pezizomycotina</taxon>
        <taxon>Sordariomycetes</taxon>
        <taxon>Hypocreomycetidae</taxon>
        <taxon>Hypocreales</taxon>
        <taxon>Nectriaceae</taxon>
        <taxon>Fusarium</taxon>
        <taxon>Fusarium tricinctum species complex</taxon>
    </lineage>
</organism>
<feature type="transmembrane region" description="Helical" evidence="10">
    <location>
        <begin position="78"/>
        <end position="101"/>
    </location>
</feature>
<evidence type="ECO:0000256" key="3">
    <source>
        <dbReference type="ARBA" id="ARBA00022692"/>
    </source>
</evidence>
<protein>
    <recommendedName>
        <fullName evidence="10">Palmitoyltransferase</fullName>
        <ecNumber evidence="10">2.3.1.225</ecNumber>
    </recommendedName>
</protein>
<dbReference type="EMBL" id="JAGPXF010000006">
    <property type="protein sequence ID" value="KAH7238888.1"/>
    <property type="molecule type" value="Genomic_DNA"/>
</dbReference>
<evidence type="ECO:0000256" key="8">
    <source>
        <dbReference type="ARBA" id="ARBA00023315"/>
    </source>
</evidence>